<organism evidence="2 3">
    <name type="scientific">Marchantia polymorpha subsp. ruderalis</name>
    <dbReference type="NCBI Taxonomy" id="1480154"/>
    <lineage>
        <taxon>Eukaryota</taxon>
        <taxon>Viridiplantae</taxon>
        <taxon>Streptophyta</taxon>
        <taxon>Embryophyta</taxon>
        <taxon>Marchantiophyta</taxon>
        <taxon>Marchantiopsida</taxon>
        <taxon>Marchantiidae</taxon>
        <taxon>Marchantiales</taxon>
        <taxon>Marchantiaceae</taxon>
        <taxon>Marchantia</taxon>
    </lineage>
</organism>
<gene>
    <name evidence="2" type="ORF">AXG93_1838s1010</name>
</gene>
<feature type="transmembrane region" description="Helical" evidence="1">
    <location>
        <begin position="19"/>
        <end position="41"/>
    </location>
</feature>
<dbReference type="Proteomes" id="UP000077202">
    <property type="component" value="Unassembled WGS sequence"/>
</dbReference>
<reference evidence="2" key="1">
    <citation type="submission" date="2016-03" db="EMBL/GenBank/DDBJ databases">
        <title>Mechanisms controlling the formation of the plant cell surface in tip-growing cells are functionally conserved among land plants.</title>
        <authorList>
            <person name="Honkanen S."/>
            <person name="Jones V.A."/>
            <person name="Morieri G."/>
            <person name="Champion C."/>
            <person name="Hetherington A.J."/>
            <person name="Kelly S."/>
            <person name="Saint-Marcoux D."/>
            <person name="Proust H."/>
            <person name="Prescott H."/>
            <person name="Dolan L."/>
        </authorList>
    </citation>
    <scope>NUCLEOTIDE SEQUENCE [LARGE SCALE GENOMIC DNA]</scope>
    <source>
        <tissue evidence="2">Whole gametophyte</tissue>
    </source>
</reference>
<evidence type="ECO:0000256" key="1">
    <source>
        <dbReference type="SAM" id="Phobius"/>
    </source>
</evidence>
<proteinExistence type="predicted"/>
<keyword evidence="1" id="KW-0812">Transmembrane</keyword>
<name>A0A176WGS2_MARPO</name>
<evidence type="ECO:0000313" key="3">
    <source>
        <dbReference type="Proteomes" id="UP000077202"/>
    </source>
</evidence>
<accession>A0A176WGS2</accession>
<dbReference type="AlphaFoldDB" id="A0A176WGS2"/>
<dbReference type="EMBL" id="LVLJ01000960">
    <property type="protein sequence ID" value="OAE31791.1"/>
    <property type="molecule type" value="Genomic_DNA"/>
</dbReference>
<protein>
    <submittedName>
        <fullName evidence="2">Uncharacterized protein</fullName>
    </submittedName>
</protein>
<evidence type="ECO:0000313" key="2">
    <source>
        <dbReference type="EMBL" id="OAE31791.1"/>
    </source>
</evidence>
<comment type="caution">
    <text evidence="2">The sequence shown here is derived from an EMBL/GenBank/DDBJ whole genome shotgun (WGS) entry which is preliminary data.</text>
</comment>
<keyword evidence="1" id="KW-1133">Transmembrane helix</keyword>
<keyword evidence="1" id="KW-0472">Membrane</keyword>
<sequence>MFYGIEGERSVDRRPARSAFWICAAWGNLLIGSILLGRTIVIDKPLFSFGFAGDKAVGEFFLALGPVDCYRGEHLAEHLLDEKWGSSGGGNLNP</sequence>
<keyword evidence="3" id="KW-1185">Reference proteome</keyword>